<reference evidence="6 7" key="1">
    <citation type="submission" date="2019-07" db="EMBL/GenBank/DDBJ databases">
        <title>Whole genome shotgun sequence of Microvirga aerophila NBRC 106136.</title>
        <authorList>
            <person name="Hosoyama A."/>
            <person name="Uohara A."/>
            <person name="Ohji S."/>
            <person name="Ichikawa N."/>
        </authorList>
    </citation>
    <scope>NUCLEOTIDE SEQUENCE [LARGE SCALE GENOMIC DNA]</scope>
    <source>
        <strain evidence="6 7">NBRC 106136</strain>
    </source>
</reference>
<dbReference type="PANTHER" id="PTHR47151:SF2">
    <property type="entry name" value="AMINO ACID BINDING PROTEIN"/>
    <property type="match status" value="1"/>
</dbReference>
<name>A0A512C1P0_9HYPH</name>
<keyword evidence="7" id="KW-1185">Reference proteome</keyword>
<evidence type="ECO:0000256" key="3">
    <source>
        <dbReference type="ARBA" id="ARBA00022729"/>
    </source>
</evidence>
<evidence type="ECO:0000313" key="7">
    <source>
        <dbReference type="Proteomes" id="UP000321085"/>
    </source>
</evidence>
<evidence type="ECO:0000256" key="1">
    <source>
        <dbReference type="ARBA" id="ARBA00010062"/>
    </source>
</evidence>
<proteinExistence type="inferred from homology"/>
<dbReference type="SUPFAM" id="SSF53822">
    <property type="entry name" value="Periplasmic binding protein-like I"/>
    <property type="match status" value="1"/>
</dbReference>
<evidence type="ECO:0000259" key="5">
    <source>
        <dbReference type="Pfam" id="PF13458"/>
    </source>
</evidence>
<dbReference type="AlphaFoldDB" id="A0A512C1P0"/>
<keyword evidence="4" id="KW-0029">Amino-acid transport</keyword>
<comment type="caution">
    <text evidence="6">The sequence shown here is derived from an EMBL/GenBank/DDBJ whole genome shotgun (WGS) entry which is preliminary data.</text>
</comment>
<dbReference type="Proteomes" id="UP000321085">
    <property type="component" value="Unassembled WGS sequence"/>
</dbReference>
<dbReference type="PRINTS" id="PR00337">
    <property type="entry name" value="LEUILEVALBP"/>
</dbReference>
<gene>
    <name evidence="6" type="ORF">MAE02_58200</name>
</gene>
<comment type="similarity">
    <text evidence="1">Belongs to the leucine-binding protein family.</text>
</comment>
<dbReference type="EMBL" id="BJYU01000154">
    <property type="protein sequence ID" value="GEO18124.1"/>
    <property type="molecule type" value="Genomic_DNA"/>
</dbReference>
<feature type="domain" description="Leucine-binding protein" evidence="5">
    <location>
        <begin position="26"/>
        <end position="345"/>
    </location>
</feature>
<sequence>MRRILGSLSAAIVLMVTQIFDADAEILIGMAGALTGPNAYQGEQQQQGVEMAVADLNASGGVLGQQVKLISVDDACDSGQAIAAAYRIVAARVAFVVGHQCSSASIPAAEIYDRAGIIQMTPASTNPRLTEEGRDNVFRICGRDDQQGSIAADFLVARWPNAKIAIVSDGSVYGMGLAEETRRQINKRGIGETLYEDLTPGQSDYSPLVAKLRAAGVEVTYFGGYYREAALLVRSAHEQGYKMQLVSGDGIASEAFAQVTGEAGEGTLFTSFRDPRRSSLAEPVVNRLRQQGFEPEGYTLYSYGAVQAWAQAVTVAGTVDAKAVIAALRTGEFGTILGQISFDHKGDVRQPGFEWFIWRGGKYVPLE</sequence>
<keyword evidence="2" id="KW-0813">Transport</keyword>
<dbReference type="RefSeq" id="WP_147022866.1">
    <property type="nucleotide sequence ID" value="NZ_BJYU01000154.1"/>
</dbReference>
<evidence type="ECO:0000256" key="2">
    <source>
        <dbReference type="ARBA" id="ARBA00022448"/>
    </source>
</evidence>
<protein>
    <submittedName>
        <fullName evidence="6">Branched chain amino acid ABC transporter substrate-binding protein</fullName>
    </submittedName>
</protein>
<dbReference type="Pfam" id="PF13458">
    <property type="entry name" value="Peripla_BP_6"/>
    <property type="match status" value="1"/>
</dbReference>
<accession>A0A512C1P0</accession>
<dbReference type="CDD" id="cd06342">
    <property type="entry name" value="PBP1_ABC_LIVBP-like"/>
    <property type="match status" value="1"/>
</dbReference>
<evidence type="ECO:0000313" key="6">
    <source>
        <dbReference type="EMBL" id="GEO18124.1"/>
    </source>
</evidence>
<organism evidence="6 7">
    <name type="scientific">Microvirga aerophila</name>
    <dbReference type="NCBI Taxonomy" id="670291"/>
    <lineage>
        <taxon>Bacteria</taxon>
        <taxon>Pseudomonadati</taxon>
        <taxon>Pseudomonadota</taxon>
        <taxon>Alphaproteobacteria</taxon>
        <taxon>Hyphomicrobiales</taxon>
        <taxon>Methylobacteriaceae</taxon>
        <taxon>Microvirga</taxon>
    </lineage>
</organism>
<dbReference type="InterPro" id="IPR028082">
    <property type="entry name" value="Peripla_BP_I"/>
</dbReference>
<evidence type="ECO:0000256" key="4">
    <source>
        <dbReference type="ARBA" id="ARBA00022970"/>
    </source>
</evidence>
<keyword evidence="3" id="KW-0732">Signal</keyword>
<dbReference type="GO" id="GO:0006865">
    <property type="term" value="P:amino acid transport"/>
    <property type="evidence" value="ECO:0007669"/>
    <property type="project" value="UniProtKB-KW"/>
</dbReference>
<dbReference type="PANTHER" id="PTHR47151">
    <property type="entry name" value="LEU/ILE/VAL-BINDING ABC TRANSPORTER SUBUNIT"/>
    <property type="match status" value="1"/>
</dbReference>
<dbReference type="InterPro" id="IPR028081">
    <property type="entry name" value="Leu-bd"/>
</dbReference>
<dbReference type="Gene3D" id="3.40.50.2300">
    <property type="match status" value="2"/>
</dbReference>
<dbReference type="InterPro" id="IPR000709">
    <property type="entry name" value="Leu_Ile_Val-bd"/>
</dbReference>